<gene>
    <name evidence="3" type="ORF">LCGC14_1159760</name>
</gene>
<accession>A0A0F9LY35</accession>
<keyword evidence="1" id="KW-0175">Coiled coil</keyword>
<feature type="coiled-coil region" evidence="1">
    <location>
        <begin position="552"/>
        <end position="598"/>
    </location>
</feature>
<reference evidence="3" key="1">
    <citation type="journal article" date="2015" name="Nature">
        <title>Complex archaea that bridge the gap between prokaryotes and eukaryotes.</title>
        <authorList>
            <person name="Spang A."/>
            <person name="Saw J.H."/>
            <person name="Jorgensen S.L."/>
            <person name="Zaremba-Niedzwiedzka K."/>
            <person name="Martijn J."/>
            <person name="Lind A.E."/>
            <person name="van Eijk R."/>
            <person name="Schleper C."/>
            <person name="Guy L."/>
            <person name="Ettema T.J."/>
        </authorList>
    </citation>
    <scope>NUCLEOTIDE SEQUENCE</scope>
</reference>
<protein>
    <submittedName>
        <fullName evidence="3">Uncharacterized protein</fullName>
    </submittedName>
</protein>
<feature type="region of interest" description="Disordered" evidence="2">
    <location>
        <begin position="1123"/>
        <end position="1145"/>
    </location>
</feature>
<sequence length="1619" mass="180288">MVLRNDIALDINTFVRSEGLDQPFFWSGDDLLKENQHVSGLLGKTNPTIQGKAIAMRNWWEQRGQYMPSHLLEEMGITANPSLTTKVEDKPKKLTTPVFDGEKFPLLRAKDDATLRSIKNVFSITTEDDAAETRNAIAKRRSKNLLLGVPEKINFFEEETFETRKRRKRLLVGEVSKEDAETSREQLNERIIRSLSLEQAQEIERVARRNPEALPEDFVERIEFEVKVKRQMKAIRDSDTNVLLTTISAKFLKGPFNVFEYVSREQDKPSLLDLAIGEDSGDLAVLTEAADRIAEGIESENPGFWKTLALSSPEIANAMIEFGLTRGVLKKSEAFSRLPGPIQVGITAGVSEAIELPRRGETFEDRAKRTLFATEAGFAVGTVFDELVKGIGKIRTAFRLTDESKVVASIRDALPGLKGKTDTDILTAFNRLKALRPEVAEKVFERATAIKAKVVPKVVRPSAFRPGKAEITPFEEGMQRIARAARQGEVFKGKITGAIAKELAGRAPKVIPVPPKIILSPIEAKSFTRSNLITGEAADVRIVVNPKVRRSIQSSENKIATLKTRIKQLTLDKKFSEAHKLALERDKAQAQIDKLKQSNSVKLVQNQEQAQAALDRMRQSKLVAIEKTKAAGQVATARQKARVDAFRAVQKDALSLINIIPKSEPKVRVAFENRVLSAKSFTDIMKLSVEIDERLQKIEIDAAVDELALTMKKAQKAGKFGIQQFGAFGTKARDKLVELIQGGLVDETGVSVPGEAPVPLAEPSEVEIALTGFNLKKLSDKKRIELEARNAFIQRLVGDTTEKLAEIQGEIELTDPAMKFMMIPESEINALVALRQKHIRDYSLDEILGLTRAIQIIANEEVHKRNIRRMLGKTGQEGIVGNTVEEIALSPRAAFKEKKGAPVETTEGVDIIGGINKFFRVDEAKLHTLTNMATGKSQANFRRVVVDGPRMAEGKRAENVRKGTELWREFTEREDYTFKDFRNDLGISRINKDTGKITFGGKRIKGTIGNTDVNLRPHEAMAIFEMMQNVRTFRGLMSTDELVFGLGKKPKTIEFGARQSKESRLEQLNNIVAQLSEKQKNAVLEGFKINNKVYAPLVNEESRNIFGFDIATEQRHVSLERHFPKKGGGTAARAPETGGRYQPITAPTSKIPIRIRGYWFREWDAMQQDSFFNAFASPLRDMRVLTNNARWQNTMIDSGHRAVMDDIITMRDRITGLSTDRSIEEEYGQKFLGNFAKNVLPSLSIGGVQAASTPLAKTVIPAKFFKATDVVNIPGNLERAMKTNARIWMRYEGNRVNIETSALAASHPVETMIFKHTPVFQQPLKILKSGDQVAIVGQIWPAARRQIKATERNGNNIALGEWNGRDPADLKPLSKDEDLDIAAGIRTVFTIENGGQPDWAITSGSVRTTSPRFLTRLVSIFRTARNAGNGIAIDAQTDLIRAAMSPEGVTAADVKKFAQAQGRLWESAFLVATIKKAVKLALAAGIPIATGIFGIFKFRKPLDAKEIILDIAKDTAKARSSLIFGLQTFTNITERFVDRHMDKPRSPQAFFGNPYADVLQDVYKVGDDLAIWTSSDLLDGLNSIEREELSDAEYFSEVTKVVVENRKKQEKAFKRFGLG</sequence>
<comment type="caution">
    <text evidence="3">The sequence shown here is derived from an EMBL/GenBank/DDBJ whole genome shotgun (WGS) entry which is preliminary data.</text>
</comment>
<name>A0A0F9LY35_9ZZZZ</name>
<dbReference type="EMBL" id="LAZR01005644">
    <property type="protein sequence ID" value="KKM98258.1"/>
    <property type="molecule type" value="Genomic_DNA"/>
</dbReference>
<feature type="non-terminal residue" evidence="3">
    <location>
        <position position="1619"/>
    </location>
</feature>
<feature type="coiled-coil region" evidence="1">
    <location>
        <begin position="1058"/>
        <end position="1085"/>
    </location>
</feature>
<evidence type="ECO:0000256" key="2">
    <source>
        <dbReference type="SAM" id="MobiDB-lite"/>
    </source>
</evidence>
<evidence type="ECO:0000256" key="1">
    <source>
        <dbReference type="SAM" id="Coils"/>
    </source>
</evidence>
<evidence type="ECO:0000313" key="3">
    <source>
        <dbReference type="EMBL" id="KKM98258.1"/>
    </source>
</evidence>
<proteinExistence type="predicted"/>
<organism evidence="3">
    <name type="scientific">marine sediment metagenome</name>
    <dbReference type="NCBI Taxonomy" id="412755"/>
    <lineage>
        <taxon>unclassified sequences</taxon>
        <taxon>metagenomes</taxon>
        <taxon>ecological metagenomes</taxon>
    </lineage>
</organism>